<proteinExistence type="predicted"/>
<dbReference type="NCBIfam" id="NF033788">
    <property type="entry name" value="HTH_metalloreg"/>
    <property type="match status" value="1"/>
</dbReference>
<dbReference type="InterPro" id="IPR036390">
    <property type="entry name" value="WH_DNA-bd_sf"/>
</dbReference>
<keyword evidence="2" id="KW-0238">DNA-binding</keyword>
<reference evidence="5 6" key="1">
    <citation type="submission" date="2016-06" db="EMBL/GenBank/DDBJ databases">
        <authorList>
            <person name="Kjaerup R.B."/>
            <person name="Dalgaard T.S."/>
            <person name="Juul-Madsen H.R."/>
        </authorList>
    </citation>
    <scope>NUCLEOTIDE SEQUENCE [LARGE SCALE GENOMIC DNA]</scope>
    <source>
        <strain evidence="5 6">DSM 45577</strain>
    </source>
</reference>
<dbReference type="AlphaFoldDB" id="A0A1C6U3H6"/>
<dbReference type="STRING" id="683228.GA0070617_0931"/>
<evidence type="ECO:0000256" key="2">
    <source>
        <dbReference type="ARBA" id="ARBA00023125"/>
    </source>
</evidence>
<dbReference type="Pfam" id="PF01022">
    <property type="entry name" value="HTH_5"/>
    <property type="match status" value="1"/>
</dbReference>
<dbReference type="InterPro" id="IPR036388">
    <property type="entry name" value="WH-like_DNA-bd_sf"/>
</dbReference>
<organism evidence="5 6">
    <name type="scientific">Micromonospora yangpuensis</name>
    <dbReference type="NCBI Taxonomy" id="683228"/>
    <lineage>
        <taxon>Bacteria</taxon>
        <taxon>Bacillati</taxon>
        <taxon>Actinomycetota</taxon>
        <taxon>Actinomycetes</taxon>
        <taxon>Micromonosporales</taxon>
        <taxon>Micromonosporaceae</taxon>
        <taxon>Micromonospora</taxon>
    </lineage>
</organism>
<keyword evidence="1" id="KW-0805">Transcription regulation</keyword>
<keyword evidence="6" id="KW-1185">Reference proteome</keyword>
<dbReference type="EMBL" id="FMIA01000002">
    <property type="protein sequence ID" value="SCL48625.1"/>
    <property type="molecule type" value="Genomic_DNA"/>
</dbReference>
<evidence type="ECO:0000259" key="4">
    <source>
        <dbReference type="PROSITE" id="PS50987"/>
    </source>
</evidence>
<dbReference type="InterPro" id="IPR011991">
    <property type="entry name" value="ArsR-like_HTH"/>
</dbReference>
<dbReference type="PANTHER" id="PTHR33154">
    <property type="entry name" value="TRANSCRIPTIONAL REGULATOR, ARSR FAMILY"/>
    <property type="match status" value="1"/>
</dbReference>
<dbReference type="SUPFAM" id="SSF46785">
    <property type="entry name" value="Winged helix' DNA-binding domain"/>
    <property type="match status" value="1"/>
</dbReference>
<dbReference type="PANTHER" id="PTHR33154:SF18">
    <property type="entry name" value="ARSENICAL RESISTANCE OPERON REPRESSOR"/>
    <property type="match status" value="1"/>
</dbReference>
<dbReference type="GO" id="GO:0003700">
    <property type="term" value="F:DNA-binding transcription factor activity"/>
    <property type="evidence" value="ECO:0007669"/>
    <property type="project" value="InterPro"/>
</dbReference>
<evidence type="ECO:0000256" key="1">
    <source>
        <dbReference type="ARBA" id="ARBA00023015"/>
    </source>
</evidence>
<protein>
    <submittedName>
        <fullName evidence="5">ArsR family transcriptional regulator</fullName>
    </submittedName>
</protein>
<dbReference type="InterPro" id="IPR051081">
    <property type="entry name" value="HTH_MetalResp_TranReg"/>
</dbReference>
<dbReference type="Proteomes" id="UP000198937">
    <property type="component" value="Unassembled WGS sequence"/>
</dbReference>
<dbReference type="PROSITE" id="PS50987">
    <property type="entry name" value="HTH_ARSR_2"/>
    <property type="match status" value="1"/>
</dbReference>
<gene>
    <name evidence="5" type="ORF">GA0070617_0931</name>
</gene>
<evidence type="ECO:0000313" key="5">
    <source>
        <dbReference type="EMBL" id="SCL48625.1"/>
    </source>
</evidence>
<evidence type="ECO:0000256" key="3">
    <source>
        <dbReference type="ARBA" id="ARBA00023163"/>
    </source>
</evidence>
<name>A0A1C6U3H6_9ACTN</name>
<evidence type="ECO:0000313" key="6">
    <source>
        <dbReference type="Proteomes" id="UP000198937"/>
    </source>
</evidence>
<feature type="domain" description="HTH arsR-type" evidence="4">
    <location>
        <begin position="38"/>
        <end position="135"/>
    </location>
</feature>
<dbReference type="CDD" id="cd00090">
    <property type="entry name" value="HTH_ARSR"/>
    <property type="match status" value="1"/>
</dbReference>
<keyword evidence="3" id="KW-0804">Transcription</keyword>
<dbReference type="GO" id="GO:0003677">
    <property type="term" value="F:DNA binding"/>
    <property type="evidence" value="ECO:0007669"/>
    <property type="project" value="UniProtKB-KW"/>
</dbReference>
<dbReference type="InterPro" id="IPR001845">
    <property type="entry name" value="HTH_ArsR_DNA-bd_dom"/>
</dbReference>
<dbReference type="SMART" id="SM00418">
    <property type="entry name" value="HTH_ARSR"/>
    <property type="match status" value="1"/>
</dbReference>
<dbReference type="PRINTS" id="PR00778">
    <property type="entry name" value="HTHARSR"/>
</dbReference>
<dbReference type="Gene3D" id="1.10.10.10">
    <property type="entry name" value="Winged helix-like DNA-binding domain superfamily/Winged helix DNA-binding domain"/>
    <property type="match status" value="1"/>
</dbReference>
<accession>A0A1C6U3H6</accession>
<sequence>MILPSFTSRSTGSAVTMQDVPTVKIETPAISPLAGEPIDRADAERLAGVLKAFADPARLRLLSLIQSAPQGEASVSDLTAPLGLSQPTVSHHLRILTEAGLLERDKRGVWAYYRLVPSAIATIADLLTPPRKRAMKKTR</sequence>